<evidence type="ECO:0000313" key="3">
    <source>
        <dbReference type="Proteomes" id="UP000054408"/>
    </source>
</evidence>
<dbReference type="AlphaFoldDB" id="A0A0L0DJB4"/>
<reference evidence="2 3" key="1">
    <citation type="submission" date="2010-05" db="EMBL/GenBank/DDBJ databases">
        <title>The Genome Sequence of Thecamonas trahens ATCC 50062.</title>
        <authorList>
            <consortium name="The Broad Institute Genome Sequencing Platform"/>
            <person name="Russ C."/>
            <person name="Cuomo C."/>
            <person name="Shea T."/>
            <person name="Young S.K."/>
            <person name="Zeng Q."/>
            <person name="Koehrsen M."/>
            <person name="Haas B."/>
            <person name="Borodovsky M."/>
            <person name="Guigo R."/>
            <person name="Alvarado L."/>
            <person name="Berlin A."/>
            <person name="Bochicchio J."/>
            <person name="Borenstein D."/>
            <person name="Chapman S."/>
            <person name="Chen Z."/>
            <person name="Freedman E."/>
            <person name="Gellesch M."/>
            <person name="Goldberg J."/>
            <person name="Griggs A."/>
            <person name="Gujja S."/>
            <person name="Heilman E."/>
            <person name="Heiman D."/>
            <person name="Hepburn T."/>
            <person name="Howarth C."/>
            <person name="Jen D."/>
            <person name="Larson L."/>
            <person name="Mehta T."/>
            <person name="Park D."/>
            <person name="Pearson M."/>
            <person name="Roberts A."/>
            <person name="Saif S."/>
            <person name="Shenoy N."/>
            <person name="Sisk P."/>
            <person name="Stolte C."/>
            <person name="Sykes S."/>
            <person name="Thomson T."/>
            <person name="Walk T."/>
            <person name="White J."/>
            <person name="Yandava C."/>
            <person name="Burger G."/>
            <person name="Gray M.W."/>
            <person name="Holland P.W.H."/>
            <person name="King N."/>
            <person name="Lang F.B.F."/>
            <person name="Roger A.J."/>
            <person name="Ruiz-Trillo I."/>
            <person name="Lander E."/>
            <person name="Nusbaum C."/>
        </authorList>
    </citation>
    <scope>NUCLEOTIDE SEQUENCE [LARGE SCALE GENOMIC DNA]</scope>
    <source>
        <strain evidence="2 3">ATCC 50062</strain>
    </source>
</reference>
<protein>
    <submittedName>
        <fullName evidence="2">Uncharacterized protein</fullName>
    </submittedName>
</protein>
<organism evidence="2 3">
    <name type="scientific">Thecamonas trahens ATCC 50062</name>
    <dbReference type="NCBI Taxonomy" id="461836"/>
    <lineage>
        <taxon>Eukaryota</taxon>
        <taxon>Apusozoa</taxon>
        <taxon>Apusomonadida</taxon>
        <taxon>Apusomonadidae</taxon>
        <taxon>Thecamonas</taxon>
    </lineage>
</organism>
<accession>A0A0L0DJB4</accession>
<evidence type="ECO:0000256" key="1">
    <source>
        <dbReference type="SAM" id="MobiDB-lite"/>
    </source>
</evidence>
<dbReference type="EMBL" id="GL349436">
    <property type="protein sequence ID" value="KNC52156.1"/>
    <property type="molecule type" value="Genomic_DNA"/>
</dbReference>
<sequence>MASESDVDAQQALAAALAFIPYAYKGPESRYSGGAVFVVKDGTGAEATVHTVVVRVVDGLVTVETEGEDDDCDASAWLPPTVVTLSPQVLVGVLAGTTDPMLAMMCGQILVSDLNGLLAFASAFDFSKSRFEAFAAEVEPASGPTPIHSPPPSSSHGVAIPKGATAAAKAKAHSQAHLMQAARAAERARLIAEAKARGVRGAVVPAGNLPAASTSPLTSEDATESATRAAGVRAAMAASGAILLASLAAMRRQIEGFQPSEAYEAAKASLATIRDRLATNESLGALQASPVVAHMKMLVATYASTLRIERRAALVGSLAVEAGTRLAAAVRSATGNETPHQAAARRGAVRRERETLQAQLADLRAQNAALAETGTPCAPGSDPSDAAHAFEAALSSPDSSPAAT</sequence>
<proteinExistence type="predicted"/>
<keyword evidence="3" id="KW-1185">Reference proteome</keyword>
<evidence type="ECO:0000313" key="2">
    <source>
        <dbReference type="EMBL" id="KNC52156.1"/>
    </source>
</evidence>
<feature type="region of interest" description="Disordered" evidence="1">
    <location>
        <begin position="371"/>
        <end position="404"/>
    </location>
</feature>
<dbReference type="Proteomes" id="UP000054408">
    <property type="component" value="Unassembled WGS sequence"/>
</dbReference>
<gene>
    <name evidence="2" type="ORF">AMSG_00982</name>
</gene>
<name>A0A0L0DJB4_THETB</name>
<feature type="compositionally biased region" description="Low complexity" evidence="1">
    <location>
        <begin position="392"/>
        <end position="404"/>
    </location>
</feature>
<dbReference type="RefSeq" id="XP_013762159.1">
    <property type="nucleotide sequence ID" value="XM_013906705.1"/>
</dbReference>
<dbReference type="GeneID" id="25560756"/>